<proteinExistence type="predicted"/>
<name>A0A401YVG4_9ACTN</name>
<protein>
    <submittedName>
        <fullName evidence="2">Uncharacterized protein</fullName>
    </submittedName>
</protein>
<organism evidence="2 3">
    <name type="scientific">Embleya hyalina</name>
    <dbReference type="NCBI Taxonomy" id="516124"/>
    <lineage>
        <taxon>Bacteria</taxon>
        <taxon>Bacillati</taxon>
        <taxon>Actinomycetota</taxon>
        <taxon>Actinomycetes</taxon>
        <taxon>Kitasatosporales</taxon>
        <taxon>Streptomycetaceae</taxon>
        <taxon>Embleya</taxon>
    </lineage>
</organism>
<gene>
    <name evidence="2" type="ORF">EHYA_06280</name>
</gene>
<dbReference type="Proteomes" id="UP000286931">
    <property type="component" value="Unassembled WGS sequence"/>
</dbReference>
<evidence type="ECO:0000313" key="3">
    <source>
        <dbReference type="Proteomes" id="UP000286931"/>
    </source>
</evidence>
<feature type="compositionally biased region" description="Polar residues" evidence="1">
    <location>
        <begin position="60"/>
        <end position="74"/>
    </location>
</feature>
<dbReference type="AlphaFoldDB" id="A0A401YVG4"/>
<accession>A0A401YVG4</accession>
<feature type="region of interest" description="Disordered" evidence="1">
    <location>
        <begin position="1"/>
        <end position="22"/>
    </location>
</feature>
<dbReference type="EMBL" id="BIFH01000028">
    <property type="protein sequence ID" value="GCD98569.1"/>
    <property type="molecule type" value="Genomic_DNA"/>
</dbReference>
<keyword evidence="3" id="KW-1185">Reference proteome</keyword>
<comment type="caution">
    <text evidence="2">The sequence shown here is derived from an EMBL/GenBank/DDBJ whole genome shotgun (WGS) entry which is preliminary data.</text>
</comment>
<sequence>MGIVLNSSGDGDSDPLTVPEAVDEPVGGKLRVSGIRRWVREMRLGRARFAPDGQDHIAYSNNAHGVPSVATTARTENRTTIKRRK</sequence>
<evidence type="ECO:0000313" key="2">
    <source>
        <dbReference type="EMBL" id="GCD98569.1"/>
    </source>
</evidence>
<evidence type="ECO:0000256" key="1">
    <source>
        <dbReference type="SAM" id="MobiDB-lite"/>
    </source>
</evidence>
<reference evidence="2 3" key="1">
    <citation type="submission" date="2018-12" db="EMBL/GenBank/DDBJ databases">
        <title>Draft genome sequence of Embleya hyalina NBRC 13850T.</title>
        <authorList>
            <person name="Komaki H."/>
            <person name="Hosoyama A."/>
            <person name="Kimura A."/>
            <person name="Ichikawa N."/>
            <person name="Tamura T."/>
        </authorList>
    </citation>
    <scope>NUCLEOTIDE SEQUENCE [LARGE SCALE GENOMIC DNA]</scope>
    <source>
        <strain evidence="2 3">NBRC 13850</strain>
    </source>
</reference>
<feature type="compositionally biased region" description="Polar residues" evidence="1">
    <location>
        <begin position="1"/>
        <end position="10"/>
    </location>
</feature>
<feature type="region of interest" description="Disordered" evidence="1">
    <location>
        <begin position="60"/>
        <end position="85"/>
    </location>
</feature>